<evidence type="ECO:0000313" key="7">
    <source>
        <dbReference type="EMBL" id="MXR19341.1"/>
    </source>
</evidence>
<dbReference type="AlphaFoldDB" id="A0A6B0SHI5"/>
<evidence type="ECO:0000256" key="6">
    <source>
        <dbReference type="SAM" id="Phobius"/>
    </source>
</evidence>
<evidence type="ECO:0000313" key="8">
    <source>
        <dbReference type="Proteomes" id="UP000471521"/>
    </source>
</evidence>
<evidence type="ECO:0000256" key="2">
    <source>
        <dbReference type="ARBA" id="ARBA00022475"/>
    </source>
</evidence>
<dbReference type="InterPro" id="IPR001851">
    <property type="entry name" value="ABC_transp_permease"/>
</dbReference>
<keyword evidence="5 6" id="KW-0472">Membrane</keyword>
<keyword evidence="4 6" id="KW-1133">Transmembrane helix</keyword>
<dbReference type="EMBL" id="WUUU01000004">
    <property type="protein sequence ID" value="MXR19341.1"/>
    <property type="molecule type" value="Genomic_DNA"/>
</dbReference>
<keyword evidence="2" id="KW-1003">Cell membrane</keyword>
<dbReference type="CDD" id="cd06581">
    <property type="entry name" value="TM_PBP1_LivM_like"/>
    <property type="match status" value="1"/>
</dbReference>
<gene>
    <name evidence="7" type="ORF">GRX66_01500</name>
</gene>
<keyword evidence="8" id="KW-1185">Reference proteome</keyword>
<feature type="transmembrane region" description="Helical" evidence="6">
    <location>
        <begin position="12"/>
        <end position="29"/>
    </location>
</feature>
<dbReference type="OrthoDB" id="30958at2157"/>
<feature type="transmembrane region" description="Helical" evidence="6">
    <location>
        <begin position="216"/>
        <end position="235"/>
    </location>
</feature>
<comment type="subcellular location">
    <subcellularLocation>
        <location evidence="1">Cell membrane</location>
        <topology evidence="1">Multi-pass membrane protein</topology>
    </subcellularLocation>
</comment>
<reference evidence="7 8" key="1">
    <citation type="submission" date="2019-12" db="EMBL/GenBank/DDBJ databases">
        <title>Isolation and characterization of three novel carbon monoxide-oxidizing members of Halobacteria from salione crusts and soils.</title>
        <authorList>
            <person name="Myers M.R."/>
            <person name="King G.M."/>
        </authorList>
    </citation>
    <scope>NUCLEOTIDE SEQUENCE [LARGE SCALE GENOMIC DNA]</scope>
    <source>
        <strain evidence="7 8">PCN9</strain>
    </source>
</reference>
<dbReference type="GO" id="GO:0015658">
    <property type="term" value="F:branched-chain amino acid transmembrane transporter activity"/>
    <property type="evidence" value="ECO:0007669"/>
    <property type="project" value="InterPro"/>
</dbReference>
<dbReference type="Pfam" id="PF02653">
    <property type="entry name" value="BPD_transp_2"/>
    <property type="match status" value="1"/>
</dbReference>
<dbReference type="Proteomes" id="UP000471521">
    <property type="component" value="Unassembled WGS sequence"/>
</dbReference>
<evidence type="ECO:0000256" key="1">
    <source>
        <dbReference type="ARBA" id="ARBA00004651"/>
    </source>
</evidence>
<dbReference type="PANTHER" id="PTHR30482:SF10">
    <property type="entry name" value="HIGH-AFFINITY BRANCHED-CHAIN AMINO ACID TRANSPORT PROTEIN BRAE"/>
    <property type="match status" value="1"/>
</dbReference>
<evidence type="ECO:0000256" key="5">
    <source>
        <dbReference type="ARBA" id="ARBA00023136"/>
    </source>
</evidence>
<accession>A0A6B0SHI5</accession>
<name>A0A6B0SHI5_9EURY</name>
<feature type="transmembrane region" description="Helical" evidence="6">
    <location>
        <begin position="113"/>
        <end position="135"/>
    </location>
</feature>
<evidence type="ECO:0000256" key="3">
    <source>
        <dbReference type="ARBA" id="ARBA00022692"/>
    </source>
</evidence>
<organism evidence="7 8">
    <name type="scientific">Halobacterium bonnevillei</name>
    <dbReference type="NCBI Taxonomy" id="2692200"/>
    <lineage>
        <taxon>Archaea</taxon>
        <taxon>Methanobacteriati</taxon>
        <taxon>Methanobacteriota</taxon>
        <taxon>Stenosarchaea group</taxon>
        <taxon>Halobacteria</taxon>
        <taxon>Halobacteriales</taxon>
        <taxon>Halobacteriaceae</taxon>
        <taxon>Halobacterium</taxon>
    </lineage>
</organism>
<feature type="transmembrane region" description="Helical" evidence="6">
    <location>
        <begin position="83"/>
        <end position="106"/>
    </location>
</feature>
<sequence>MNWLPGNSARDLTVLGLLLVVAPLPVLGSTYYEGVLAHFVIFAMLAVALNIVFGETDQLFLFMGGLAGIGAYGTALLTDWLGVTAWLTLPVAALFAGLVGLSVSWISAKRKFTVVLISILTLNLQFVISEVLVGAREYTGGSTGFSYQYFSMDAIAETVGVNETLVLYYLMVLLLLALLVGYIALVHSRYGVAFNAIRQDELAAASIGVDVVHYKVFAGFLSAFTFGVIGAFYALEAGYVLPSAFSFQTVDVLVLIILIVGGLRTTLGPVVGAGIIVAIEEMLGSTFTNWRTAIFGALLIIIFLYFRSGVIPAVDSLRSGRFGRRFGGAEEEPEDEPAD</sequence>
<proteinExistence type="predicted"/>
<dbReference type="RefSeq" id="WP_159524934.1">
    <property type="nucleotide sequence ID" value="NZ_WUUU01000004.1"/>
</dbReference>
<keyword evidence="3 6" id="KW-0812">Transmembrane</keyword>
<dbReference type="GO" id="GO:0005886">
    <property type="term" value="C:plasma membrane"/>
    <property type="evidence" value="ECO:0007669"/>
    <property type="project" value="UniProtKB-SubCell"/>
</dbReference>
<evidence type="ECO:0000256" key="4">
    <source>
        <dbReference type="ARBA" id="ARBA00022989"/>
    </source>
</evidence>
<comment type="caution">
    <text evidence="7">The sequence shown here is derived from an EMBL/GenBank/DDBJ whole genome shotgun (WGS) entry which is preliminary data.</text>
</comment>
<dbReference type="PANTHER" id="PTHR30482">
    <property type="entry name" value="HIGH-AFFINITY BRANCHED-CHAIN AMINO ACID TRANSPORT SYSTEM PERMEASE"/>
    <property type="match status" value="1"/>
</dbReference>
<feature type="transmembrane region" description="Helical" evidence="6">
    <location>
        <begin position="293"/>
        <end position="314"/>
    </location>
</feature>
<feature type="transmembrane region" description="Helical" evidence="6">
    <location>
        <begin position="35"/>
        <end position="52"/>
    </location>
</feature>
<dbReference type="InterPro" id="IPR043428">
    <property type="entry name" value="LivM-like"/>
</dbReference>
<feature type="transmembrane region" description="Helical" evidence="6">
    <location>
        <begin position="59"/>
        <end position="77"/>
    </location>
</feature>
<protein>
    <submittedName>
        <fullName evidence="7">Branched-chain amino acid ABC transporter permease</fullName>
    </submittedName>
</protein>
<feature type="transmembrane region" description="Helical" evidence="6">
    <location>
        <begin position="166"/>
        <end position="185"/>
    </location>
</feature>